<reference evidence="2 3" key="1">
    <citation type="submission" date="2023-11" db="EMBL/GenBank/DDBJ databases">
        <authorList>
            <person name="Okamura Y."/>
        </authorList>
    </citation>
    <scope>NUCLEOTIDE SEQUENCE [LARGE SCALE GENOMIC DNA]</scope>
</reference>
<keyword evidence="1" id="KW-1133">Transmembrane helix</keyword>
<protein>
    <submittedName>
        <fullName evidence="2">Uncharacterized protein</fullName>
    </submittedName>
</protein>
<organism evidence="2 3">
    <name type="scientific">Leptosia nina</name>
    <dbReference type="NCBI Taxonomy" id="320188"/>
    <lineage>
        <taxon>Eukaryota</taxon>
        <taxon>Metazoa</taxon>
        <taxon>Ecdysozoa</taxon>
        <taxon>Arthropoda</taxon>
        <taxon>Hexapoda</taxon>
        <taxon>Insecta</taxon>
        <taxon>Pterygota</taxon>
        <taxon>Neoptera</taxon>
        <taxon>Endopterygota</taxon>
        <taxon>Lepidoptera</taxon>
        <taxon>Glossata</taxon>
        <taxon>Ditrysia</taxon>
        <taxon>Papilionoidea</taxon>
        <taxon>Pieridae</taxon>
        <taxon>Pierinae</taxon>
        <taxon>Leptosia</taxon>
    </lineage>
</organism>
<dbReference type="Proteomes" id="UP001497472">
    <property type="component" value="Unassembled WGS sequence"/>
</dbReference>
<proteinExistence type="predicted"/>
<keyword evidence="3" id="KW-1185">Reference proteome</keyword>
<sequence length="114" mass="12451">MELKSDDHMLPPDRIAGECVDGSSRLVRFLLGCRSYDCSNAFSLEHNAPGSSGGVSNPVLTELALYSIQLANFVAVIALQLSCIGLLMLFQLYSERIYVLGTRLAQISLFHTSI</sequence>
<evidence type="ECO:0000313" key="2">
    <source>
        <dbReference type="EMBL" id="CAK1552004.1"/>
    </source>
</evidence>
<dbReference type="EMBL" id="CAVLEF010000132">
    <property type="protein sequence ID" value="CAK1552004.1"/>
    <property type="molecule type" value="Genomic_DNA"/>
</dbReference>
<evidence type="ECO:0000256" key="1">
    <source>
        <dbReference type="SAM" id="Phobius"/>
    </source>
</evidence>
<keyword evidence="1" id="KW-0472">Membrane</keyword>
<dbReference type="AlphaFoldDB" id="A0AAV1JUD3"/>
<gene>
    <name evidence="2" type="ORF">LNINA_LOCUS11092</name>
</gene>
<accession>A0AAV1JUD3</accession>
<comment type="caution">
    <text evidence="2">The sequence shown here is derived from an EMBL/GenBank/DDBJ whole genome shotgun (WGS) entry which is preliminary data.</text>
</comment>
<feature type="transmembrane region" description="Helical" evidence="1">
    <location>
        <begin position="70"/>
        <end position="93"/>
    </location>
</feature>
<keyword evidence="1" id="KW-0812">Transmembrane</keyword>
<name>A0AAV1JUD3_9NEOP</name>
<evidence type="ECO:0000313" key="3">
    <source>
        <dbReference type="Proteomes" id="UP001497472"/>
    </source>
</evidence>